<dbReference type="AlphaFoldDB" id="A0A506PMA8"/>
<dbReference type="EMBL" id="VHIQ01000002">
    <property type="protein sequence ID" value="TPV34689.1"/>
    <property type="molecule type" value="Genomic_DNA"/>
</dbReference>
<name>A0A506PMA8_9FLAO</name>
<proteinExistence type="predicted"/>
<evidence type="ECO:0000313" key="1">
    <source>
        <dbReference type="EMBL" id="TPV34689.1"/>
    </source>
</evidence>
<dbReference type="OrthoDB" id="1190041at2"/>
<gene>
    <name evidence="1" type="ORF">FJ651_03930</name>
</gene>
<dbReference type="Proteomes" id="UP000317332">
    <property type="component" value="Unassembled WGS sequence"/>
</dbReference>
<accession>A0A506PMA8</accession>
<evidence type="ECO:0000313" key="2">
    <source>
        <dbReference type="Proteomes" id="UP000317332"/>
    </source>
</evidence>
<protein>
    <submittedName>
        <fullName evidence="1">Uncharacterized protein</fullName>
    </submittedName>
</protein>
<dbReference type="RefSeq" id="WP_140989112.1">
    <property type="nucleotide sequence ID" value="NZ_VHIQ01000002.1"/>
</dbReference>
<reference evidence="1 2" key="1">
    <citation type="submission" date="2019-06" db="EMBL/GenBank/DDBJ databases">
        <title>Flavobacteriaceae Paucihalobacterium erythroidium CWB-1, complete genome.</title>
        <authorList>
            <person name="Wu S."/>
        </authorList>
    </citation>
    <scope>NUCLEOTIDE SEQUENCE [LARGE SCALE GENOMIC DNA]</scope>
    <source>
        <strain evidence="1 2">CWB-1</strain>
    </source>
</reference>
<sequence length="566" mass="62842">MLVAFLILPYGCERDEEIDISTKAKFNAPSITQAKQHVEQHTTLNLKDPNNFLQSRDLEGSLTVDWELSGIKEYKDEPEQQVDILYTPIYINNDADAKMFVGSVEYNGEIKSNIFCLIYTDLENTTTFSGYILRFDLNGALLEARKYQNGSIVNPQDNTSEGMSRTNCDNETIFDMLIMLLDGGGSLSNWHGCLDTVVVYGSNTSIDAGDSTGGGSPLDSAIVTSINIPALETNSNNPAGLSVPYWYTQSVTANGFNISLWLEIHPLTPIAQWLMTEATTDQLQQIANFLNDHRFKIRDEYPVLDGFDGFEPADSPTASTGYAISEEAKLEIIVMIKLINGMDKDCQAMELFKSVYRINSTFTNKIKNHFLSSNQNNLNLQDLANGESVDNEPGMTANVGGRVLPEPSSDGTIIMQFNNDHLDTATTLGIVNTFYHELVHAYILSLFHSGQLLIEYPNYTNLNTAITDFFNNSTNPSYANSYNQEMHNIFTDFIDQIAESIVSYADSNNINGVDLAFAKKLVWGGLNGNDIFFENLTPQQQNEAQTLLAHENTNNTSNAKGTKTCD</sequence>
<keyword evidence="2" id="KW-1185">Reference proteome</keyword>
<comment type="caution">
    <text evidence="1">The sequence shown here is derived from an EMBL/GenBank/DDBJ whole genome shotgun (WGS) entry which is preliminary data.</text>
</comment>
<organism evidence="1 2">
    <name type="scientific">Paucihalobacter ruber</name>
    <dbReference type="NCBI Taxonomy" id="2567861"/>
    <lineage>
        <taxon>Bacteria</taxon>
        <taxon>Pseudomonadati</taxon>
        <taxon>Bacteroidota</taxon>
        <taxon>Flavobacteriia</taxon>
        <taxon>Flavobacteriales</taxon>
        <taxon>Flavobacteriaceae</taxon>
        <taxon>Paucihalobacter</taxon>
    </lineage>
</organism>